<keyword evidence="8" id="KW-0520">NAD</keyword>
<sequence>MTHAPDTAFGFSYHGNPLDRLSEHRGDADWVAAHRAAPAARFVFLCEGKPLVDTSGSQLSILWEEKAGAALAAIGEEVVLLGFQPKTEAPVFAATLAADPERIDADGRKLIDLRSLAMQGVLPPGHMGMLAQASSLLHWHVSHRFCSRCGSPSTMTQGGYRRDCLSCGGLHFPRTDPVAIMLVTDGDACLMGRPPRLPEGVFSTLAGFIEPGETIEEAVRREVFEESGIRVGNVSYMASQPWPFPASLMIGCHGTAISRDITMDEAELEACRWFSREEVTAMMADTHPDGLKVPPPLSIAHWLIRSWVEGRS</sequence>
<evidence type="ECO:0000259" key="11">
    <source>
        <dbReference type="PROSITE" id="PS51462"/>
    </source>
</evidence>
<name>A0A285SYE5_9HYPH</name>
<dbReference type="InterPro" id="IPR015376">
    <property type="entry name" value="Znr_NADH_PPase"/>
</dbReference>
<comment type="catalytic activity">
    <reaction evidence="9">
        <text>a 5'-end NAD(+)-phospho-ribonucleoside in mRNA + H2O = a 5'-end phospho-adenosine-phospho-ribonucleoside in mRNA + beta-nicotinamide D-ribonucleotide + 2 H(+)</text>
        <dbReference type="Rhea" id="RHEA:60876"/>
        <dbReference type="Rhea" id="RHEA-COMP:15698"/>
        <dbReference type="Rhea" id="RHEA-COMP:15719"/>
        <dbReference type="ChEBI" id="CHEBI:14649"/>
        <dbReference type="ChEBI" id="CHEBI:15377"/>
        <dbReference type="ChEBI" id="CHEBI:15378"/>
        <dbReference type="ChEBI" id="CHEBI:144029"/>
        <dbReference type="ChEBI" id="CHEBI:144051"/>
    </reaction>
    <physiologicalReaction direction="left-to-right" evidence="9">
        <dbReference type="Rhea" id="RHEA:60877"/>
    </physiologicalReaction>
</comment>
<dbReference type="PANTHER" id="PTHR42904">
    <property type="entry name" value="NUDIX HYDROLASE, NUDC SUBFAMILY"/>
    <property type="match status" value="1"/>
</dbReference>
<dbReference type="PRINTS" id="PR00502">
    <property type="entry name" value="NUDIXFAMILY"/>
</dbReference>
<keyword evidence="7" id="KW-0460">Magnesium</keyword>
<evidence type="ECO:0000256" key="1">
    <source>
        <dbReference type="ARBA" id="ARBA00001946"/>
    </source>
</evidence>
<comment type="cofactor">
    <cofactor evidence="1">
        <name>Mg(2+)</name>
        <dbReference type="ChEBI" id="CHEBI:18420"/>
    </cofactor>
</comment>
<dbReference type="GO" id="GO:0019677">
    <property type="term" value="P:NAD+ catabolic process"/>
    <property type="evidence" value="ECO:0007669"/>
    <property type="project" value="TreeGrafter"/>
</dbReference>
<dbReference type="PANTHER" id="PTHR42904:SF6">
    <property type="entry name" value="NAD-CAPPED RNA HYDROLASE NUDT12"/>
    <property type="match status" value="1"/>
</dbReference>
<dbReference type="GO" id="GO:0035529">
    <property type="term" value="F:NADH pyrophosphatase activity"/>
    <property type="evidence" value="ECO:0007669"/>
    <property type="project" value="TreeGrafter"/>
</dbReference>
<dbReference type="RefSeq" id="WP_097175397.1">
    <property type="nucleotide sequence ID" value="NZ_OBML01000007.1"/>
</dbReference>
<evidence type="ECO:0000256" key="10">
    <source>
        <dbReference type="RuleBase" id="RU003476"/>
    </source>
</evidence>
<dbReference type="PROSITE" id="PS51462">
    <property type="entry name" value="NUDIX"/>
    <property type="match status" value="1"/>
</dbReference>
<gene>
    <name evidence="12" type="ORF">SAMN05421512_107236</name>
</gene>
<dbReference type="Pfam" id="PF09297">
    <property type="entry name" value="Zn_ribbon_NUD"/>
    <property type="match status" value="1"/>
</dbReference>
<dbReference type="Proteomes" id="UP000219331">
    <property type="component" value="Unassembled WGS sequence"/>
</dbReference>
<dbReference type="InterPro" id="IPR015375">
    <property type="entry name" value="NADH_PPase-like_N"/>
</dbReference>
<evidence type="ECO:0000313" key="13">
    <source>
        <dbReference type="Proteomes" id="UP000219331"/>
    </source>
</evidence>
<dbReference type="GO" id="GO:0006742">
    <property type="term" value="P:NADP+ catabolic process"/>
    <property type="evidence" value="ECO:0007669"/>
    <property type="project" value="TreeGrafter"/>
</dbReference>
<dbReference type="InterPro" id="IPR049734">
    <property type="entry name" value="NudC-like_C"/>
</dbReference>
<keyword evidence="6 10" id="KW-0378">Hydrolase</keyword>
<dbReference type="Pfam" id="PF09296">
    <property type="entry name" value="NUDIX-like"/>
    <property type="match status" value="1"/>
</dbReference>
<evidence type="ECO:0000256" key="7">
    <source>
        <dbReference type="ARBA" id="ARBA00022842"/>
    </source>
</evidence>
<evidence type="ECO:0000256" key="6">
    <source>
        <dbReference type="ARBA" id="ARBA00022801"/>
    </source>
</evidence>
<organism evidence="12 13">
    <name type="scientific">Stappia indica</name>
    <dbReference type="NCBI Taxonomy" id="538381"/>
    <lineage>
        <taxon>Bacteria</taxon>
        <taxon>Pseudomonadati</taxon>
        <taxon>Pseudomonadota</taxon>
        <taxon>Alphaproteobacteria</taxon>
        <taxon>Hyphomicrobiales</taxon>
        <taxon>Stappiaceae</taxon>
        <taxon>Stappia</taxon>
    </lineage>
</organism>
<evidence type="ECO:0000256" key="2">
    <source>
        <dbReference type="ARBA" id="ARBA00001947"/>
    </source>
</evidence>
<comment type="cofactor">
    <cofactor evidence="2">
        <name>Zn(2+)</name>
        <dbReference type="ChEBI" id="CHEBI:29105"/>
    </cofactor>
</comment>
<dbReference type="AlphaFoldDB" id="A0A285SYE5"/>
<dbReference type="EMBL" id="OBML01000007">
    <property type="protein sequence ID" value="SOC13745.1"/>
    <property type="molecule type" value="Genomic_DNA"/>
</dbReference>
<evidence type="ECO:0000256" key="9">
    <source>
        <dbReference type="ARBA" id="ARBA00023679"/>
    </source>
</evidence>
<reference evidence="12 13" key="1">
    <citation type="submission" date="2017-08" db="EMBL/GenBank/DDBJ databases">
        <authorList>
            <person name="de Groot N.N."/>
        </authorList>
    </citation>
    <scope>NUCLEOTIDE SEQUENCE [LARGE SCALE GENOMIC DNA]</scope>
    <source>
        <strain evidence="12 13">USBA 352</strain>
    </source>
</reference>
<dbReference type="OrthoDB" id="9791656at2"/>
<dbReference type="InterPro" id="IPR000086">
    <property type="entry name" value="NUDIX_hydrolase_dom"/>
</dbReference>
<accession>A0A285SYE5</accession>
<dbReference type="SUPFAM" id="SSF55811">
    <property type="entry name" value="Nudix"/>
    <property type="match status" value="1"/>
</dbReference>
<dbReference type="PROSITE" id="PS00893">
    <property type="entry name" value="NUDIX_BOX"/>
    <property type="match status" value="1"/>
</dbReference>
<proteinExistence type="inferred from homology"/>
<evidence type="ECO:0000313" key="12">
    <source>
        <dbReference type="EMBL" id="SOC13745.1"/>
    </source>
</evidence>
<evidence type="ECO:0000256" key="4">
    <source>
        <dbReference type="ARBA" id="ARBA00012381"/>
    </source>
</evidence>
<dbReference type="InterPro" id="IPR020476">
    <property type="entry name" value="Nudix_hydrolase"/>
</dbReference>
<dbReference type="InterPro" id="IPR050241">
    <property type="entry name" value="NAD-cap_RNA_hydrolase_NudC"/>
</dbReference>
<comment type="similarity">
    <text evidence="3">Belongs to the Nudix hydrolase family. NudC subfamily.</text>
</comment>
<protein>
    <recommendedName>
        <fullName evidence="4">NAD(+) diphosphatase</fullName>
        <ecNumber evidence="4">3.6.1.22</ecNumber>
    </recommendedName>
</protein>
<dbReference type="InterPro" id="IPR020084">
    <property type="entry name" value="NUDIX_hydrolase_CS"/>
</dbReference>
<dbReference type="STRING" id="538381.GCA_001696535_03776"/>
<dbReference type="NCBIfam" id="NF001299">
    <property type="entry name" value="PRK00241.1"/>
    <property type="match status" value="1"/>
</dbReference>
<dbReference type="GO" id="GO:0005829">
    <property type="term" value="C:cytosol"/>
    <property type="evidence" value="ECO:0007669"/>
    <property type="project" value="TreeGrafter"/>
</dbReference>
<keyword evidence="5" id="KW-0479">Metal-binding</keyword>
<dbReference type="Pfam" id="PF00293">
    <property type="entry name" value="NUDIX"/>
    <property type="match status" value="1"/>
</dbReference>
<dbReference type="InterPro" id="IPR015797">
    <property type="entry name" value="NUDIX_hydrolase-like_dom_sf"/>
</dbReference>
<dbReference type="GO" id="GO:0046872">
    <property type="term" value="F:metal ion binding"/>
    <property type="evidence" value="ECO:0007669"/>
    <property type="project" value="UniProtKB-KW"/>
</dbReference>
<dbReference type="CDD" id="cd03429">
    <property type="entry name" value="NUDIX_NADH_pyrophosphatase_Nudt13"/>
    <property type="match status" value="1"/>
</dbReference>
<evidence type="ECO:0000256" key="8">
    <source>
        <dbReference type="ARBA" id="ARBA00023027"/>
    </source>
</evidence>
<dbReference type="Gene3D" id="3.90.79.10">
    <property type="entry name" value="Nucleoside Triphosphate Pyrophosphohydrolase"/>
    <property type="match status" value="1"/>
</dbReference>
<evidence type="ECO:0000256" key="3">
    <source>
        <dbReference type="ARBA" id="ARBA00009595"/>
    </source>
</evidence>
<dbReference type="EC" id="3.6.1.22" evidence="4"/>
<feature type="domain" description="Nudix hydrolase" evidence="11">
    <location>
        <begin position="173"/>
        <end position="298"/>
    </location>
</feature>
<dbReference type="Gene3D" id="3.90.79.20">
    <property type="match status" value="1"/>
</dbReference>
<evidence type="ECO:0000256" key="5">
    <source>
        <dbReference type="ARBA" id="ARBA00022723"/>
    </source>
</evidence>
<keyword evidence="13" id="KW-1185">Reference proteome</keyword>